<evidence type="ECO:0000259" key="2">
    <source>
        <dbReference type="Pfam" id="PF13966"/>
    </source>
</evidence>
<evidence type="ECO:0008006" key="4">
    <source>
        <dbReference type="Google" id="ProtNLM"/>
    </source>
</evidence>
<dbReference type="Pfam" id="PF06911">
    <property type="entry name" value="Senescence"/>
    <property type="match status" value="1"/>
</dbReference>
<name>A0A2N9FZ31_FAGSY</name>
<feature type="domain" description="Reverse transcriptase zinc-binding" evidence="2">
    <location>
        <begin position="162"/>
        <end position="228"/>
    </location>
</feature>
<evidence type="ECO:0000313" key="3">
    <source>
        <dbReference type="EMBL" id="SPC92483.1"/>
    </source>
</evidence>
<reference evidence="3" key="1">
    <citation type="submission" date="2018-02" db="EMBL/GenBank/DDBJ databases">
        <authorList>
            <person name="Cohen D.B."/>
            <person name="Kent A.D."/>
        </authorList>
    </citation>
    <scope>NUCLEOTIDE SEQUENCE</scope>
</reference>
<gene>
    <name evidence="3" type="ORF">FSB_LOCUS20365</name>
</gene>
<dbReference type="EMBL" id="OIVN01001312">
    <property type="protein sequence ID" value="SPC92483.1"/>
    <property type="molecule type" value="Genomic_DNA"/>
</dbReference>
<evidence type="ECO:0000259" key="1">
    <source>
        <dbReference type="Pfam" id="PF06911"/>
    </source>
</evidence>
<protein>
    <recommendedName>
        <fullName evidence="4">Reverse transcriptase zinc-binding domain-containing protein</fullName>
    </recommendedName>
</protein>
<feature type="domain" description="Senescence" evidence="1">
    <location>
        <begin position="35"/>
        <end position="85"/>
    </location>
</feature>
<organism evidence="3">
    <name type="scientific">Fagus sylvatica</name>
    <name type="common">Beechnut</name>
    <dbReference type="NCBI Taxonomy" id="28930"/>
    <lineage>
        <taxon>Eukaryota</taxon>
        <taxon>Viridiplantae</taxon>
        <taxon>Streptophyta</taxon>
        <taxon>Embryophyta</taxon>
        <taxon>Tracheophyta</taxon>
        <taxon>Spermatophyta</taxon>
        <taxon>Magnoliopsida</taxon>
        <taxon>eudicotyledons</taxon>
        <taxon>Gunneridae</taxon>
        <taxon>Pentapetalae</taxon>
        <taxon>rosids</taxon>
        <taxon>fabids</taxon>
        <taxon>Fagales</taxon>
        <taxon>Fagaceae</taxon>
        <taxon>Fagus</taxon>
    </lineage>
</organism>
<dbReference type="PANTHER" id="PTHR21068">
    <property type="entry name" value="SPARTIN"/>
    <property type="match status" value="1"/>
</dbReference>
<dbReference type="InterPro" id="IPR009686">
    <property type="entry name" value="Senescence/spartin_C"/>
</dbReference>
<accession>A0A2N9FZ31</accession>
<sequence>MAGCLLSPLPDPVEGGARSVMLLKLLEGMSCQPPSVVITGLVSQRYGEQAAQVTNEGFDAAGHAIGTAWAMFKIGKAFDPKSTRKPTSLAKVAAEENSAELKAKYCNDWEMDQVAAFFSLLHSQTSRSEEEDKLVWGPSRKGYLLLEHSIKCCIILQEFAFLGKCIWRVKAPPRVAFFMWTTAWGRILTCENLKKKGIVLAGWCCMCKNAEETVDHLLLHCWFARQLWTFVFKCVGIDWVIPLHVSELLFGWWNWFGKRSSGVWNLIPSCLMWTIWRERNKRTFENMETPLAKVIELFFVSLFDWSKAWGLTASPSVGEFLESFACNSSDILL</sequence>
<dbReference type="InterPro" id="IPR045036">
    <property type="entry name" value="Spartin-like"/>
</dbReference>
<dbReference type="PANTHER" id="PTHR21068:SF50">
    <property type="entry name" value="PROTEIN EARLY-RESPONSIVE TO DEHYDRATION 7, CHLOROPLASTIC-LIKE ISOFORM X1"/>
    <property type="match status" value="1"/>
</dbReference>
<dbReference type="GO" id="GO:0005886">
    <property type="term" value="C:plasma membrane"/>
    <property type="evidence" value="ECO:0007669"/>
    <property type="project" value="TreeGrafter"/>
</dbReference>
<dbReference type="AlphaFoldDB" id="A0A2N9FZ31"/>
<proteinExistence type="predicted"/>
<dbReference type="InterPro" id="IPR026960">
    <property type="entry name" value="RVT-Znf"/>
</dbReference>
<dbReference type="Pfam" id="PF13966">
    <property type="entry name" value="zf-RVT"/>
    <property type="match status" value="1"/>
</dbReference>